<accession>A0A194XV89</accession>
<dbReference type="Proteomes" id="UP000070700">
    <property type="component" value="Unassembled WGS sequence"/>
</dbReference>
<dbReference type="OrthoDB" id="3433981at2759"/>
<feature type="compositionally biased region" description="Basic and acidic residues" evidence="1">
    <location>
        <begin position="271"/>
        <end position="281"/>
    </location>
</feature>
<organism evidence="2 3">
    <name type="scientific">Mollisia scopiformis</name>
    <name type="common">Conifer needle endophyte fungus</name>
    <name type="synonym">Phialocephala scopiformis</name>
    <dbReference type="NCBI Taxonomy" id="149040"/>
    <lineage>
        <taxon>Eukaryota</taxon>
        <taxon>Fungi</taxon>
        <taxon>Dikarya</taxon>
        <taxon>Ascomycota</taxon>
        <taxon>Pezizomycotina</taxon>
        <taxon>Leotiomycetes</taxon>
        <taxon>Helotiales</taxon>
        <taxon>Mollisiaceae</taxon>
        <taxon>Mollisia</taxon>
    </lineage>
</organism>
<evidence type="ECO:0000313" key="2">
    <source>
        <dbReference type="EMBL" id="KUJ23627.1"/>
    </source>
</evidence>
<gene>
    <name evidence="2" type="ORF">LY89DRAFT_680347</name>
</gene>
<dbReference type="KEGG" id="psco:LY89DRAFT_680347"/>
<dbReference type="AlphaFoldDB" id="A0A194XV89"/>
<evidence type="ECO:0000313" key="3">
    <source>
        <dbReference type="Proteomes" id="UP000070700"/>
    </source>
</evidence>
<evidence type="ECO:0000256" key="1">
    <source>
        <dbReference type="SAM" id="MobiDB-lite"/>
    </source>
</evidence>
<dbReference type="InParanoid" id="A0A194XV89"/>
<proteinExistence type="predicted"/>
<name>A0A194XV89_MOLSC</name>
<reference evidence="2 3" key="1">
    <citation type="submission" date="2015-10" db="EMBL/GenBank/DDBJ databases">
        <title>Full genome of DAOMC 229536 Phialocephala scopiformis, a fungal endophyte of spruce producing the potent anti-insectan compound rugulosin.</title>
        <authorList>
            <consortium name="DOE Joint Genome Institute"/>
            <person name="Walker A.K."/>
            <person name="Frasz S.L."/>
            <person name="Seifert K.A."/>
            <person name="Miller J.D."/>
            <person name="Mondo S.J."/>
            <person name="Labutti K."/>
            <person name="Lipzen A."/>
            <person name="Dockter R."/>
            <person name="Kennedy M."/>
            <person name="Grigoriev I.V."/>
            <person name="Spatafora J.W."/>
        </authorList>
    </citation>
    <scope>NUCLEOTIDE SEQUENCE [LARGE SCALE GENOMIC DNA]</scope>
    <source>
        <strain evidence="2 3">CBS 120377</strain>
    </source>
</reference>
<dbReference type="GeneID" id="28823786"/>
<keyword evidence="3" id="KW-1185">Reference proteome</keyword>
<feature type="region of interest" description="Disordered" evidence="1">
    <location>
        <begin position="1"/>
        <end position="29"/>
    </location>
</feature>
<dbReference type="EMBL" id="KQ947405">
    <property type="protein sequence ID" value="KUJ23627.1"/>
    <property type="molecule type" value="Genomic_DNA"/>
</dbReference>
<sequence length="424" mass="48144">MDLEVQIRPHSSRSRPPAHRPLSLDQRLAQGDRFRKAKERLEVSLQEIQQAHSSPSSAFPSHTGQDDCERCARRKGDIARAYYAYYLDSDPESWVSYATPEYRRELERRFNDPGSSLDDLHATFRMGLREYLKLNLSSGTVFSEDELSSLFIDERSTTEILNTCLEQAQQKTSNSDTATFIAELQGAKGPEDRAQVYAKYYCSQSWADSSSVKNFKAKYARMFEQLVPHDEVVAAMRREAEESQSSRLAGLSRQLSELEMAQSAHLKAKARKDQKMRDREPSPGVVQCSLVGCANEVDLATDETIECAVCEWLERKGSEKGRAFYCCMGHAEEDFEEHDRNDHQCCMGGGCFYFPQAGPPGETGNGGICQDCADEEFTSYFCSQDCYHHNLELHREDFHMGKGIHNDSDNLEMFRPADDMEIMS</sequence>
<protein>
    <submittedName>
        <fullName evidence="2">Uncharacterized protein</fullName>
    </submittedName>
</protein>
<feature type="region of interest" description="Disordered" evidence="1">
    <location>
        <begin position="262"/>
        <end position="281"/>
    </location>
</feature>
<dbReference type="RefSeq" id="XP_018077982.1">
    <property type="nucleotide sequence ID" value="XM_018214060.1"/>
</dbReference>